<dbReference type="InterPro" id="IPR023210">
    <property type="entry name" value="NADP_OxRdtase_dom"/>
</dbReference>
<sequence length="294" mass="32843">MAPVRNAFRTRAPKPKSLLGYHRVLSPPCTQSFAIMSRVDEFWHGMEFMGECPKEDAFVIMDTFYENGGNFIDTSSNYHFEESEQRIGEWMKARGNRDTMVLEKLQTDYIDILYVHLWDLTTSVEELMHGLNALITAGKVLYLGISDTPAWAVVKANDYARAHGLRPFSIYQGSWNAMLRDMEPDIIPLCRDQGMAIAPFGSLGQGKFKTTAARESEHTGSGRAAELSENEIRISDALEAIANRKSSTLHAVASLISAEKYDLNMTAADIVITKFAAHIDAPRHQQAIKPRKGG</sequence>
<evidence type="ECO:0000313" key="5">
    <source>
        <dbReference type="EMBL" id="OKL62151.1"/>
    </source>
</evidence>
<dbReference type="InterPro" id="IPR036812">
    <property type="entry name" value="NAD(P)_OxRdtase_dom_sf"/>
</dbReference>
<name>A0A225AKR1_TALAT</name>
<protein>
    <recommendedName>
        <fullName evidence="4">NADP-dependent oxidoreductase domain-containing protein</fullName>
    </recommendedName>
</protein>
<evidence type="ECO:0000256" key="2">
    <source>
        <dbReference type="ARBA" id="ARBA00023002"/>
    </source>
</evidence>
<feature type="domain" description="NADP-dependent oxidoreductase" evidence="4">
    <location>
        <begin position="101"/>
        <end position="253"/>
    </location>
</feature>
<dbReference type="PANTHER" id="PTHR43364">
    <property type="entry name" value="NADH-SPECIFIC METHYLGLYOXAL REDUCTASE-RELATED"/>
    <property type="match status" value="1"/>
</dbReference>
<dbReference type="RefSeq" id="XP_020122272.1">
    <property type="nucleotide sequence ID" value="XM_020264423.1"/>
</dbReference>
<dbReference type="GO" id="GO:0016491">
    <property type="term" value="F:oxidoreductase activity"/>
    <property type="evidence" value="ECO:0007669"/>
    <property type="project" value="UniProtKB-KW"/>
</dbReference>
<reference evidence="5 6" key="1">
    <citation type="submission" date="2015-06" db="EMBL/GenBank/DDBJ databases">
        <title>Talaromyces atroroseus IBT 11181 draft genome.</title>
        <authorList>
            <person name="Rasmussen K.B."/>
            <person name="Rasmussen S."/>
            <person name="Petersen B."/>
            <person name="Sicheritz-Ponten T."/>
            <person name="Mortensen U.H."/>
            <person name="Thrane U."/>
        </authorList>
    </citation>
    <scope>NUCLEOTIDE SEQUENCE [LARGE SCALE GENOMIC DNA]</scope>
    <source>
        <strain evidence="5 6">IBT 11181</strain>
    </source>
</reference>
<keyword evidence="1" id="KW-0521">NADP</keyword>
<dbReference type="PANTHER" id="PTHR43364:SF7">
    <property type="entry name" value="NADP-DEPENDENT OXIDOREDUCTASE DOMAIN-CONTAINING PROTEIN-RELATED"/>
    <property type="match status" value="1"/>
</dbReference>
<organism evidence="5 6">
    <name type="scientific">Talaromyces atroroseus</name>
    <dbReference type="NCBI Taxonomy" id="1441469"/>
    <lineage>
        <taxon>Eukaryota</taxon>
        <taxon>Fungi</taxon>
        <taxon>Dikarya</taxon>
        <taxon>Ascomycota</taxon>
        <taxon>Pezizomycotina</taxon>
        <taxon>Eurotiomycetes</taxon>
        <taxon>Eurotiomycetidae</taxon>
        <taxon>Eurotiales</taxon>
        <taxon>Trichocomaceae</taxon>
        <taxon>Talaromyces</taxon>
        <taxon>Talaromyces sect. Trachyspermi</taxon>
    </lineage>
</organism>
<dbReference type="STRING" id="1441469.A0A225AKR1"/>
<accession>A0A225AKR1</accession>
<dbReference type="Pfam" id="PF00248">
    <property type="entry name" value="Aldo_ket_red"/>
    <property type="match status" value="1"/>
</dbReference>
<dbReference type="AlphaFoldDB" id="A0A225AKR1"/>
<evidence type="ECO:0000256" key="1">
    <source>
        <dbReference type="ARBA" id="ARBA00022857"/>
    </source>
</evidence>
<comment type="similarity">
    <text evidence="3">Belongs to the aldo/keto reductase family. Aldo/keto reductase 2 subfamily.</text>
</comment>
<dbReference type="SUPFAM" id="SSF51430">
    <property type="entry name" value="NAD(P)-linked oxidoreductase"/>
    <property type="match status" value="1"/>
</dbReference>
<evidence type="ECO:0000259" key="4">
    <source>
        <dbReference type="Pfam" id="PF00248"/>
    </source>
</evidence>
<keyword evidence="2" id="KW-0560">Oxidoreductase</keyword>
<dbReference type="Gene3D" id="3.20.20.100">
    <property type="entry name" value="NADP-dependent oxidoreductase domain"/>
    <property type="match status" value="2"/>
</dbReference>
<evidence type="ECO:0000313" key="6">
    <source>
        <dbReference type="Proteomes" id="UP000214365"/>
    </source>
</evidence>
<dbReference type="OrthoDB" id="48988at2759"/>
<dbReference type="EMBL" id="LFMY01000003">
    <property type="protein sequence ID" value="OKL62151.1"/>
    <property type="molecule type" value="Genomic_DNA"/>
</dbReference>
<evidence type="ECO:0000256" key="3">
    <source>
        <dbReference type="ARBA" id="ARBA00038157"/>
    </source>
</evidence>
<keyword evidence="6" id="KW-1185">Reference proteome</keyword>
<dbReference type="InterPro" id="IPR050523">
    <property type="entry name" value="AKR_Detox_Biosynth"/>
</dbReference>
<comment type="caution">
    <text evidence="5">The sequence shown here is derived from an EMBL/GenBank/DDBJ whole genome shotgun (WGS) entry which is preliminary data.</text>
</comment>
<dbReference type="GeneID" id="31002142"/>
<dbReference type="Proteomes" id="UP000214365">
    <property type="component" value="Unassembled WGS sequence"/>
</dbReference>
<gene>
    <name evidence="5" type="ORF">UA08_02387</name>
</gene>
<proteinExistence type="inferred from homology"/>